<keyword evidence="5 7" id="KW-1133">Transmembrane helix</keyword>
<feature type="domain" description="ABC transmembrane type-1" evidence="8">
    <location>
        <begin position="72"/>
        <end position="261"/>
    </location>
</feature>
<organism evidence="9 10">
    <name type="scientific">Botrimarina hoheduenensis</name>
    <dbReference type="NCBI Taxonomy" id="2528000"/>
    <lineage>
        <taxon>Bacteria</taxon>
        <taxon>Pseudomonadati</taxon>
        <taxon>Planctomycetota</taxon>
        <taxon>Planctomycetia</taxon>
        <taxon>Pirellulales</taxon>
        <taxon>Lacipirellulaceae</taxon>
        <taxon>Botrimarina</taxon>
    </lineage>
</organism>
<dbReference type="EMBL" id="SJPH01000010">
    <property type="protein sequence ID" value="TWT40848.1"/>
    <property type="molecule type" value="Genomic_DNA"/>
</dbReference>
<evidence type="ECO:0000259" key="8">
    <source>
        <dbReference type="PROSITE" id="PS50928"/>
    </source>
</evidence>
<comment type="subcellular location">
    <subcellularLocation>
        <location evidence="1 7">Cell membrane</location>
        <topology evidence="1 7">Multi-pass membrane protein</topology>
    </subcellularLocation>
</comment>
<dbReference type="Pfam" id="PF00528">
    <property type="entry name" value="BPD_transp_1"/>
    <property type="match status" value="1"/>
</dbReference>
<evidence type="ECO:0000256" key="1">
    <source>
        <dbReference type="ARBA" id="ARBA00004651"/>
    </source>
</evidence>
<dbReference type="OrthoDB" id="9804353at2"/>
<keyword evidence="3" id="KW-1003">Cell membrane</keyword>
<dbReference type="Gene3D" id="1.10.3720.10">
    <property type="entry name" value="MetI-like"/>
    <property type="match status" value="1"/>
</dbReference>
<dbReference type="AlphaFoldDB" id="A0A5C5VQC7"/>
<dbReference type="RefSeq" id="WP_146575454.1">
    <property type="nucleotide sequence ID" value="NZ_SJPH01000010.1"/>
</dbReference>
<evidence type="ECO:0000313" key="9">
    <source>
        <dbReference type="EMBL" id="TWT40848.1"/>
    </source>
</evidence>
<dbReference type="SUPFAM" id="SSF161098">
    <property type="entry name" value="MetI-like"/>
    <property type="match status" value="1"/>
</dbReference>
<gene>
    <name evidence="9" type="primary">ssuC</name>
    <name evidence="9" type="ORF">Pla111_32660</name>
</gene>
<dbReference type="PROSITE" id="PS50928">
    <property type="entry name" value="ABC_TM1"/>
    <property type="match status" value="1"/>
</dbReference>
<dbReference type="GO" id="GO:0055085">
    <property type="term" value="P:transmembrane transport"/>
    <property type="evidence" value="ECO:0007669"/>
    <property type="project" value="InterPro"/>
</dbReference>
<dbReference type="GO" id="GO:0005886">
    <property type="term" value="C:plasma membrane"/>
    <property type="evidence" value="ECO:0007669"/>
    <property type="project" value="UniProtKB-SubCell"/>
</dbReference>
<evidence type="ECO:0000256" key="7">
    <source>
        <dbReference type="RuleBase" id="RU363032"/>
    </source>
</evidence>
<feature type="transmembrane region" description="Helical" evidence="7">
    <location>
        <begin position="199"/>
        <end position="218"/>
    </location>
</feature>
<evidence type="ECO:0000256" key="4">
    <source>
        <dbReference type="ARBA" id="ARBA00022692"/>
    </source>
</evidence>
<name>A0A5C5VQC7_9BACT</name>
<keyword evidence="6 7" id="KW-0472">Membrane</keyword>
<accession>A0A5C5VQC7</accession>
<keyword evidence="10" id="KW-1185">Reference proteome</keyword>
<evidence type="ECO:0000256" key="5">
    <source>
        <dbReference type="ARBA" id="ARBA00022989"/>
    </source>
</evidence>
<feature type="transmembrane region" description="Helical" evidence="7">
    <location>
        <begin position="239"/>
        <end position="260"/>
    </location>
</feature>
<evidence type="ECO:0000256" key="6">
    <source>
        <dbReference type="ARBA" id="ARBA00023136"/>
    </source>
</evidence>
<dbReference type="PANTHER" id="PTHR30151:SF41">
    <property type="entry name" value="ABC TRANSPORTER PERMEASE PROTEIN"/>
    <property type="match status" value="1"/>
</dbReference>
<protein>
    <submittedName>
        <fullName evidence="9">Putative aliphatic sulfonates transport permease protein SsuC</fullName>
    </submittedName>
</protein>
<keyword evidence="4 7" id="KW-0812">Transmembrane</keyword>
<sequence>MEKQLVTLPNAPLPFVDRLAVRIAAPVIVAALALGGWEAYVRIAETPSYILPAPTKIVQTLWSDRAELSAAWIVTLKTMFSALGLAVAGGVVMAVLFSASRLLEISLFPPAVVLQVTPLIAIAPLLSVWLGDQPWLVLLLCAFIVAFFPILSNTVAGLQSVDHGHRDLMRLYGASPLQRLWMLQIPSMLPYFLTGLKVAANLALVGAIVAEFAVGAGGKQTGLASTILESGFRLEVPRMFAALALVSFTGVAVYFLIHALSTWLLSPWHDSAVRRDT</sequence>
<comment type="caution">
    <text evidence="9">The sequence shown here is derived from an EMBL/GenBank/DDBJ whole genome shotgun (WGS) entry which is preliminary data.</text>
</comment>
<dbReference type="PANTHER" id="PTHR30151">
    <property type="entry name" value="ALKANE SULFONATE ABC TRANSPORTER-RELATED, MEMBRANE SUBUNIT"/>
    <property type="match status" value="1"/>
</dbReference>
<dbReference type="InterPro" id="IPR035906">
    <property type="entry name" value="MetI-like_sf"/>
</dbReference>
<proteinExistence type="inferred from homology"/>
<feature type="transmembrane region" description="Helical" evidence="7">
    <location>
        <begin position="20"/>
        <end position="40"/>
    </location>
</feature>
<feature type="transmembrane region" description="Helical" evidence="7">
    <location>
        <begin position="79"/>
        <end position="99"/>
    </location>
</feature>
<evidence type="ECO:0000256" key="3">
    <source>
        <dbReference type="ARBA" id="ARBA00022475"/>
    </source>
</evidence>
<reference evidence="9 10" key="1">
    <citation type="submission" date="2019-02" db="EMBL/GenBank/DDBJ databases">
        <title>Deep-cultivation of Planctomycetes and their phenomic and genomic characterization uncovers novel biology.</title>
        <authorList>
            <person name="Wiegand S."/>
            <person name="Jogler M."/>
            <person name="Boedeker C."/>
            <person name="Pinto D."/>
            <person name="Vollmers J."/>
            <person name="Rivas-Marin E."/>
            <person name="Kohn T."/>
            <person name="Peeters S.H."/>
            <person name="Heuer A."/>
            <person name="Rast P."/>
            <person name="Oberbeckmann S."/>
            <person name="Bunk B."/>
            <person name="Jeske O."/>
            <person name="Meyerdierks A."/>
            <person name="Storesund J.E."/>
            <person name="Kallscheuer N."/>
            <person name="Luecker S."/>
            <person name="Lage O.M."/>
            <person name="Pohl T."/>
            <person name="Merkel B.J."/>
            <person name="Hornburger P."/>
            <person name="Mueller R.-W."/>
            <person name="Bruemmer F."/>
            <person name="Labrenz M."/>
            <person name="Spormann A.M."/>
            <person name="Op Den Camp H."/>
            <person name="Overmann J."/>
            <person name="Amann R."/>
            <person name="Jetten M.S.M."/>
            <person name="Mascher T."/>
            <person name="Medema M.H."/>
            <person name="Devos D.P."/>
            <person name="Kaster A.-K."/>
            <person name="Ovreas L."/>
            <person name="Rohde M."/>
            <person name="Galperin M.Y."/>
            <person name="Jogler C."/>
        </authorList>
    </citation>
    <scope>NUCLEOTIDE SEQUENCE [LARGE SCALE GENOMIC DNA]</scope>
    <source>
        <strain evidence="9 10">Pla111</strain>
    </source>
</reference>
<feature type="transmembrane region" description="Helical" evidence="7">
    <location>
        <begin position="135"/>
        <end position="156"/>
    </location>
</feature>
<dbReference type="InterPro" id="IPR000515">
    <property type="entry name" value="MetI-like"/>
</dbReference>
<evidence type="ECO:0000313" key="10">
    <source>
        <dbReference type="Proteomes" id="UP000318995"/>
    </source>
</evidence>
<comment type="similarity">
    <text evidence="7">Belongs to the binding-protein-dependent transport system permease family.</text>
</comment>
<keyword evidence="2 7" id="KW-0813">Transport</keyword>
<dbReference type="Proteomes" id="UP000318995">
    <property type="component" value="Unassembled WGS sequence"/>
</dbReference>
<evidence type="ECO:0000256" key="2">
    <source>
        <dbReference type="ARBA" id="ARBA00022448"/>
    </source>
</evidence>
<feature type="transmembrane region" description="Helical" evidence="7">
    <location>
        <begin position="111"/>
        <end position="129"/>
    </location>
</feature>